<evidence type="ECO:0000313" key="2">
    <source>
        <dbReference type="Proteomes" id="UP000619486"/>
    </source>
</evidence>
<name>A0A918HDW7_9ACTN</name>
<reference evidence="1" key="2">
    <citation type="submission" date="2020-09" db="EMBL/GenBank/DDBJ databases">
        <authorList>
            <person name="Sun Q."/>
            <person name="Ohkuma M."/>
        </authorList>
    </citation>
    <scope>NUCLEOTIDE SEQUENCE</scope>
    <source>
        <strain evidence="1">JCM 3172</strain>
    </source>
</reference>
<dbReference type="EMBL" id="BMQQ01000026">
    <property type="protein sequence ID" value="GGT53876.1"/>
    <property type="molecule type" value="Genomic_DNA"/>
</dbReference>
<proteinExistence type="predicted"/>
<evidence type="ECO:0000313" key="1">
    <source>
        <dbReference type="EMBL" id="GGT53876.1"/>
    </source>
</evidence>
<protein>
    <submittedName>
        <fullName evidence="1">Uncharacterized protein</fullName>
    </submittedName>
</protein>
<comment type="caution">
    <text evidence="1">The sequence shown here is derived from an EMBL/GenBank/DDBJ whole genome shotgun (WGS) entry which is preliminary data.</text>
</comment>
<dbReference type="AlphaFoldDB" id="A0A918HDW7"/>
<keyword evidence="2" id="KW-1185">Reference proteome</keyword>
<dbReference type="Proteomes" id="UP000619486">
    <property type="component" value="Unassembled WGS sequence"/>
</dbReference>
<dbReference type="RefSeq" id="WP_189204215.1">
    <property type="nucleotide sequence ID" value="NZ_BMQQ01000026.1"/>
</dbReference>
<organism evidence="1 2">
    <name type="scientific">Streptomyces purpureus</name>
    <dbReference type="NCBI Taxonomy" id="1951"/>
    <lineage>
        <taxon>Bacteria</taxon>
        <taxon>Bacillati</taxon>
        <taxon>Actinomycetota</taxon>
        <taxon>Actinomycetes</taxon>
        <taxon>Kitasatosporales</taxon>
        <taxon>Streptomycetaceae</taxon>
        <taxon>Streptomyces</taxon>
    </lineage>
</organism>
<gene>
    <name evidence="1" type="ORF">GCM10014713_54700</name>
</gene>
<reference evidence="1" key="1">
    <citation type="journal article" date="2014" name="Int. J. Syst. Evol. Microbiol.">
        <title>Complete genome sequence of Corynebacterium casei LMG S-19264T (=DSM 44701T), isolated from a smear-ripened cheese.</title>
        <authorList>
            <consortium name="US DOE Joint Genome Institute (JGI-PGF)"/>
            <person name="Walter F."/>
            <person name="Albersmeier A."/>
            <person name="Kalinowski J."/>
            <person name="Ruckert C."/>
        </authorList>
    </citation>
    <scope>NUCLEOTIDE SEQUENCE</scope>
    <source>
        <strain evidence="1">JCM 3172</strain>
    </source>
</reference>
<accession>A0A918HDW7</accession>
<sequence>MSEWDLSAYEGMWTTERDDWELHRAGDSYLPVSKGDRPMAHLMCDDDLAELVVARMLAAGVTVVDEPG</sequence>